<comment type="subcellular location">
    <subcellularLocation>
        <location evidence="1">Cell membrane</location>
        <topology evidence="1">Multi-pass membrane protein</topology>
    </subcellularLocation>
</comment>
<evidence type="ECO:0000313" key="10">
    <source>
        <dbReference type="Proteomes" id="UP000219573"/>
    </source>
</evidence>
<dbReference type="AlphaFoldDB" id="A0A285G7S5"/>
<dbReference type="GO" id="GO:0055085">
    <property type="term" value="P:transmembrane transport"/>
    <property type="evidence" value="ECO:0007669"/>
    <property type="project" value="InterPro"/>
</dbReference>
<keyword evidence="3" id="KW-0813">Transport</keyword>
<dbReference type="PANTHER" id="PTHR36838:SF1">
    <property type="entry name" value="SLR1864 PROTEIN"/>
    <property type="match status" value="1"/>
</dbReference>
<evidence type="ECO:0000256" key="4">
    <source>
        <dbReference type="ARBA" id="ARBA00022475"/>
    </source>
</evidence>
<protein>
    <recommendedName>
        <fullName evidence="11">Transporter</fullName>
    </recommendedName>
</protein>
<evidence type="ECO:0000256" key="7">
    <source>
        <dbReference type="ARBA" id="ARBA00023136"/>
    </source>
</evidence>
<dbReference type="Proteomes" id="UP000219573">
    <property type="component" value="Unassembled WGS sequence"/>
</dbReference>
<feature type="transmembrane region" description="Helical" evidence="8">
    <location>
        <begin position="168"/>
        <end position="184"/>
    </location>
</feature>
<comment type="similarity">
    <text evidence="2">Belongs to the auxin efflux carrier (TC 2.A.69) family.</text>
</comment>
<feature type="transmembrane region" description="Helical" evidence="8">
    <location>
        <begin position="253"/>
        <end position="275"/>
    </location>
</feature>
<keyword evidence="5 8" id="KW-0812">Transmembrane</keyword>
<keyword evidence="6 8" id="KW-1133">Transmembrane helix</keyword>
<evidence type="ECO:0000256" key="6">
    <source>
        <dbReference type="ARBA" id="ARBA00022989"/>
    </source>
</evidence>
<feature type="transmembrane region" description="Helical" evidence="8">
    <location>
        <begin position="125"/>
        <end position="148"/>
    </location>
</feature>
<keyword evidence="4" id="KW-1003">Cell membrane</keyword>
<sequence>MSIFLFILLNNIAPIFLIIYLGYILSKKFNLDIASLSKLNFYIFVPALSLVKIYQTDIDTNLLKVLLYAVVFLGVLMTVATIIARFRGYSTSMKNAFKNSIMFYNSGNFALPLVTLVFADTQYAAYAVSIQIMVLLVQTLTTNTLGFYNAGRGQMHYKETIKKVFRMPPAYAVMLGIMLKWIPYDFTQSFLWPAINYMKNGLVPVALLTLGVQLSLTKFNFRNIEVYLTSLVRLIGGPVLAYLLILFLRIDGVMAQVLLISSSVPSAVNTALIAVEFDNEPDFASQVVLTTTVLSLFTLTGVIFISKYIF</sequence>
<keyword evidence="7 8" id="KW-0472">Membrane</keyword>
<evidence type="ECO:0000313" key="9">
    <source>
        <dbReference type="EMBL" id="SNY19640.1"/>
    </source>
</evidence>
<proteinExistence type="inferred from homology"/>
<reference evidence="10" key="1">
    <citation type="submission" date="2017-09" db="EMBL/GenBank/DDBJ databases">
        <authorList>
            <person name="Varghese N."/>
            <person name="Submissions S."/>
        </authorList>
    </citation>
    <scope>NUCLEOTIDE SEQUENCE [LARGE SCALE GENOMIC DNA]</scope>
    <source>
        <strain evidence="10">MSL47</strain>
    </source>
</reference>
<accession>A0A285G7S5</accession>
<feature type="transmembrane region" description="Helical" evidence="8">
    <location>
        <begin position="66"/>
        <end position="89"/>
    </location>
</feature>
<feature type="transmembrane region" description="Helical" evidence="8">
    <location>
        <begin position="37"/>
        <end position="54"/>
    </location>
</feature>
<feature type="transmembrane region" description="Helical" evidence="8">
    <location>
        <begin position="287"/>
        <end position="309"/>
    </location>
</feature>
<dbReference type="EMBL" id="OBDZ01000005">
    <property type="protein sequence ID" value="SNY19640.1"/>
    <property type="molecule type" value="Genomic_DNA"/>
</dbReference>
<name>A0A285G7S5_9FIRM</name>
<gene>
    <name evidence="9" type="ORF">SAMN06265827_105162</name>
</gene>
<evidence type="ECO:0000256" key="8">
    <source>
        <dbReference type="SAM" id="Phobius"/>
    </source>
</evidence>
<dbReference type="RefSeq" id="WP_097016983.1">
    <property type="nucleotide sequence ID" value="NZ_OBDZ01000005.1"/>
</dbReference>
<evidence type="ECO:0008006" key="11">
    <source>
        <dbReference type="Google" id="ProtNLM"/>
    </source>
</evidence>
<dbReference type="GO" id="GO:0005886">
    <property type="term" value="C:plasma membrane"/>
    <property type="evidence" value="ECO:0007669"/>
    <property type="project" value="UniProtKB-SubCell"/>
</dbReference>
<dbReference type="Gene3D" id="1.20.1530.20">
    <property type="match status" value="1"/>
</dbReference>
<dbReference type="Pfam" id="PF03547">
    <property type="entry name" value="Mem_trans"/>
    <property type="match status" value="1"/>
</dbReference>
<evidence type="ECO:0000256" key="5">
    <source>
        <dbReference type="ARBA" id="ARBA00022692"/>
    </source>
</evidence>
<organism evidence="9 10">
    <name type="scientific">Orenia metallireducens</name>
    <dbReference type="NCBI Taxonomy" id="1413210"/>
    <lineage>
        <taxon>Bacteria</taxon>
        <taxon>Bacillati</taxon>
        <taxon>Bacillota</taxon>
        <taxon>Clostridia</taxon>
        <taxon>Halanaerobiales</taxon>
        <taxon>Halobacteroidaceae</taxon>
        <taxon>Orenia</taxon>
    </lineage>
</organism>
<feature type="transmembrane region" description="Helical" evidence="8">
    <location>
        <begin position="6"/>
        <end position="25"/>
    </location>
</feature>
<keyword evidence="10" id="KW-1185">Reference proteome</keyword>
<evidence type="ECO:0000256" key="1">
    <source>
        <dbReference type="ARBA" id="ARBA00004651"/>
    </source>
</evidence>
<evidence type="ECO:0000256" key="3">
    <source>
        <dbReference type="ARBA" id="ARBA00022448"/>
    </source>
</evidence>
<dbReference type="PANTHER" id="PTHR36838">
    <property type="entry name" value="AUXIN EFFLUX CARRIER FAMILY PROTEIN"/>
    <property type="match status" value="1"/>
</dbReference>
<feature type="transmembrane region" description="Helical" evidence="8">
    <location>
        <begin position="101"/>
        <end position="119"/>
    </location>
</feature>
<dbReference type="InterPro" id="IPR004776">
    <property type="entry name" value="Mem_transp_PIN-like"/>
</dbReference>
<feature type="transmembrane region" description="Helical" evidence="8">
    <location>
        <begin position="226"/>
        <end position="247"/>
    </location>
</feature>
<evidence type="ECO:0000256" key="2">
    <source>
        <dbReference type="ARBA" id="ARBA00010145"/>
    </source>
</evidence>
<dbReference type="InterPro" id="IPR038770">
    <property type="entry name" value="Na+/solute_symporter_sf"/>
</dbReference>